<dbReference type="Proteomes" id="UP001145114">
    <property type="component" value="Unassembled WGS sequence"/>
</dbReference>
<reference evidence="1" key="1">
    <citation type="submission" date="2022-06" db="EMBL/GenBank/DDBJ databases">
        <title>Phylogenomic reconstructions and comparative analyses of Kickxellomycotina fungi.</title>
        <authorList>
            <person name="Reynolds N.K."/>
            <person name="Stajich J.E."/>
            <person name="Barry K."/>
            <person name="Grigoriev I.V."/>
            <person name="Crous P."/>
            <person name="Smith M.E."/>
        </authorList>
    </citation>
    <scope>NUCLEOTIDE SEQUENCE</scope>
    <source>
        <strain evidence="1">RSA 2271</strain>
    </source>
</reference>
<name>A0ACC1I240_9FUNG</name>
<evidence type="ECO:0000313" key="2">
    <source>
        <dbReference type="Proteomes" id="UP001145114"/>
    </source>
</evidence>
<protein>
    <submittedName>
        <fullName evidence="1">Sphingolipid delta-4 desaturase</fullName>
    </submittedName>
</protein>
<sequence>MSPPPPALAETAIAVAPVRNSGSCCNNNNNNNNNNSKDRGKPKKGEFKHDPRHPLYLGTWTRSIPSKDAGPTVDDLDEPHLKRKWAILKDHPEIEELYGHDASTLTVAIVSNAVQIALASLFSNVLAGWNVALVVTAYVLGGSLTSLQGVLIHEATHNLVGQSTVFNRWVGNLSNVILLVPIAQSFRRYHLEHHTYQGVEDYDPDLPLKWEIGIIRNNPVFKFIWLFIYGIIYISRGLAMGRKLSRWELYNWAWTGLCDVILYRVVGGRGMVYLALSVLFGYGFHPGAAHFIQEHYTFHNGQETYSYYGLGNYFWLNIGYHNEHHDFVKVPWSKLPEVRKIASEYYDSLAYHMSWWGVLLGFITNRLMAPQSRLVRSIYDHSYARKYYKVPSPEARQRMLETEEQLLP</sequence>
<accession>A0ACC1I240</accession>
<organism evidence="1 2">
    <name type="scientific">Spiromyces aspiralis</name>
    <dbReference type="NCBI Taxonomy" id="68401"/>
    <lineage>
        <taxon>Eukaryota</taxon>
        <taxon>Fungi</taxon>
        <taxon>Fungi incertae sedis</taxon>
        <taxon>Zoopagomycota</taxon>
        <taxon>Kickxellomycotina</taxon>
        <taxon>Kickxellomycetes</taxon>
        <taxon>Kickxellales</taxon>
        <taxon>Kickxellaceae</taxon>
        <taxon>Spiromyces</taxon>
    </lineage>
</organism>
<comment type="caution">
    <text evidence="1">The sequence shown here is derived from an EMBL/GenBank/DDBJ whole genome shotgun (WGS) entry which is preliminary data.</text>
</comment>
<gene>
    <name evidence="1" type="primary">DES1_2</name>
    <name evidence="1" type="ORF">EV182_000466</name>
</gene>
<evidence type="ECO:0000313" key="1">
    <source>
        <dbReference type="EMBL" id="KAJ1680214.1"/>
    </source>
</evidence>
<keyword evidence="2" id="KW-1185">Reference proteome</keyword>
<proteinExistence type="predicted"/>
<dbReference type="EMBL" id="JAMZIH010000021">
    <property type="protein sequence ID" value="KAJ1680214.1"/>
    <property type="molecule type" value="Genomic_DNA"/>
</dbReference>